<reference evidence="1 2" key="1">
    <citation type="submission" date="2018-03" db="EMBL/GenBank/DDBJ databases">
        <title>Aerobic endospore-forming bacteria genome sequencing and assembly.</title>
        <authorList>
            <person name="Cavalcante D.A."/>
            <person name="Driks A."/>
            <person name="Putonti C."/>
            <person name="De-Souza M.T."/>
        </authorList>
    </citation>
    <scope>NUCLEOTIDE SEQUENCE [LARGE SCALE GENOMIC DNA]</scope>
    <source>
        <strain evidence="1 2">SDF0028</strain>
    </source>
</reference>
<evidence type="ECO:0000313" key="1">
    <source>
        <dbReference type="EMBL" id="TQR45968.1"/>
    </source>
</evidence>
<sequence length="109" mass="12749">MKGRGAISRTENRCGEHDYHWSYNDSKEIALKKYTEIGFGNRWFIRTELEHEDGTESEVKGFFKPFQLQSVYIRIWVGRRILIIDSSEGVKCNVKKRKSLKFIIGFSGV</sequence>
<dbReference type="EMBL" id="SADY01000002">
    <property type="protein sequence ID" value="TQR45968.1"/>
    <property type="molecule type" value="Genomic_DNA"/>
</dbReference>
<name>A0ABY3ATB6_PAEPP</name>
<evidence type="ECO:0000313" key="2">
    <source>
        <dbReference type="Proteomes" id="UP000316208"/>
    </source>
</evidence>
<proteinExistence type="predicted"/>
<accession>A0ABY3ATB6</accession>
<comment type="caution">
    <text evidence="1">The sequence shown here is derived from an EMBL/GenBank/DDBJ whole genome shotgun (WGS) entry which is preliminary data.</text>
</comment>
<keyword evidence="2" id="KW-1185">Reference proteome</keyword>
<gene>
    <name evidence="1" type="ORF">C7Y44_09705</name>
</gene>
<dbReference type="InterPro" id="IPR025009">
    <property type="entry name" value="DUF3977"/>
</dbReference>
<dbReference type="Pfam" id="PF13122">
    <property type="entry name" value="DUF3977"/>
    <property type="match status" value="1"/>
</dbReference>
<dbReference type="Proteomes" id="UP000316208">
    <property type="component" value="Unassembled WGS sequence"/>
</dbReference>
<protein>
    <submittedName>
        <fullName evidence="1">DUF3977 family protein</fullName>
    </submittedName>
</protein>
<organism evidence="1 2">
    <name type="scientific">Paenibacillus popilliae</name>
    <name type="common">Bacillus popilliae</name>
    <dbReference type="NCBI Taxonomy" id="78057"/>
    <lineage>
        <taxon>Bacteria</taxon>
        <taxon>Bacillati</taxon>
        <taxon>Bacillota</taxon>
        <taxon>Bacilli</taxon>
        <taxon>Bacillales</taxon>
        <taxon>Paenibacillaceae</taxon>
        <taxon>Paenibacillus</taxon>
    </lineage>
</organism>